<evidence type="ECO:0000256" key="1">
    <source>
        <dbReference type="SAM" id="Phobius"/>
    </source>
</evidence>
<protein>
    <submittedName>
        <fullName evidence="2">Uncharacterized protein</fullName>
    </submittedName>
</protein>
<reference evidence="2 3" key="1">
    <citation type="submission" date="2015-10" db="EMBL/GenBank/DDBJ databases">
        <title>Conservation of the essential genome among Caulobacter and Brevundimonas species.</title>
        <authorList>
            <person name="Scott D."/>
            <person name="Ely B."/>
        </authorList>
    </citation>
    <scope>NUCLEOTIDE SEQUENCE [LARGE SCALE GENOMIC DNA]</scope>
    <source>
        <strain evidence="2 3">CB4</strain>
    </source>
</reference>
<feature type="transmembrane region" description="Helical" evidence="1">
    <location>
        <begin position="102"/>
        <end position="122"/>
    </location>
</feature>
<dbReference type="Proteomes" id="UP000056905">
    <property type="component" value="Chromosome"/>
</dbReference>
<feature type="transmembrane region" description="Helical" evidence="1">
    <location>
        <begin position="69"/>
        <end position="90"/>
    </location>
</feature>
<feature type="transmembrane region" description="Helical" evidence="1">
    <location>
        <begin position="30"/>
        <end position="57"/>
    </location>
</feature>
<proteinExistence type="predicted"/>
<dbReference type="OrthoDB" id="7191430at2"/>
<evidence type="ECO:0000313" key="2">
    <source>
        <dbReference type="EMBL" id="ALL13884.1"/>
    </source>
</evidence>
<dbReference type="STRING" id="69395.AQ619_11355"/>
<gene>
    <name evidence="2" type="ORF">AQ619_11355</name>
</gene>
<name>A0A0P0P055_9CAUL</name>
<keyword evidence="1" id="KW-0812">Transmembrane</keyword>
<evidence type="ECO:0000313" key="3">
    <source>
        <dbReference type="Proteomes" id="UP000056905"/>
    </source>
</evidence>
<dbReference type="KEGG" id="chq:AQ619_11355"/>
<dbReference type="AlphaFoldDB" id="A0A0P0P055"/>
<sequence>MTAPVGARRLGRMTRALKTGFRISEKGQQILLALITFVWALAALIGAILAVFSPLVFDGPGNLGNPVAWLGFGLGALFWAVCMLAPLVGWMQWRKGKHTEAWAAMAAPVAWGGLALTVLQFVPS</sequence>
<dbReference type="EMBL" id="CP013002">
    <property type="protein sequence ID" value="ALL13884.1"/>
    <property type="molecule type" value="Genomic_DNA"/>
</dbReference>
<keyword evidence="3" id="KW-1185">Reference proteome</keyword>
<keyword evidence="1" id="KW-1133">Transmembrane helix</keyword>
<accession>A0A0P0P055</accession>
<organism evidence="2 3">
    <name type="scientific">Caulobacter henricii</name>
    <dbReference type="NCBI Taxonomy" id="69395"/>
    <lineage>
        <taxon>Bacteria</taxon>
        <taxon>Pseudomonadati</taxon>
        <taxon>Pseudomonadota</taxon>
        <taxon>Alphaproteobacteria</taxon>
        <taxon>Caulobacterales</taxon>
        <taxon>Caulobacteraceae</taxon>
        <taxon>Caulobacter</taxon>
    </lineage>
</organism>
<keyword evidence="1" id="KW-0472">Membrane</keyword>